<dbReference type="EMBL" id="MN738912">
    <property type="protein sequence ID" value="QHT30828.1"/>
    <property type="molecule type" value="Genomic_DNA"/>
</dbReference>
<sequence length="126" mass="14653">MGYTVSWQQLPFSDFTYNNILKLIPKVIQSKFETTEWGFIIGETVDDSSCIERNPTQMTFTKTNRLPYTKDFMKALILMVEFGAAKNLIHDDSDMSIYLNALEEVHAIHPIASYEQQKTYFKDLKL</sequence>
<proteinExistence type="predicted"/>
<dbReference type="AlphaFoldDB" id="A0A6C0EPC3"/>
<accession>A0A6C0EPC3</accession>
<reference evidence="1" key="1">
    <citation type="journal article" date="2020" name="Nature">
        <title>Giant virus diversity and host interactions through global metagenomics.</title>
        <authorList>
            <person name="Schulz F."/>
            <person name="Roux S."/>
            <person name="Paez-Espino D."/>
            <person name="Jungbluth S."/>
            <person name="Walsh D.A."/>
            <person name="Denef V.J."/>
            <person name="McMahon K.D."/>
            <person name="Konstantinidis K.T."/>
            <person name="Eloe-Fadrosh E.A."/>
            <person name="Kyrpides N.C."/>
            <person name="Woyke T."/>
        </authorList>
    </citation>
    <scope>NUCLEOTIDE SEQUENCE</scope>
    <source>
        <strain evidence="1">GVMAG-M-3300009151-50</strain>
    </source>
</reference>
<protein>
    <submittedName>
        <fullName evidence="1">Uncharacterized protein</fullName>
    </submittedName>
</protein>
<evidence type="ECO:0000313" key="1">
    <source>
        <dbReference type="EMBL" id="QHT30828.1"/>
    </source>
</evidence>
<name>A0A6C0EPC3_9ZZZZ</name>
<organism evidence="1">
    <name type="scientific">viral metagenome</name>
    <dbReference type="NCBI Taxonomy" id="1070528"/>
    <lineage>
        <taxon>unclassified sequences</taxon>
        <taxon>metagenomes</taxon>
        <taxon>organismal metagenomes</taxon>
    </lineage>
</organism>